<keyword evidence="5" id="KW-1185">Reference proteome</keyword>
<reference evidence="4" key="1">
    <citation type="journal article" date="2022" name="Int. J. Syst. Evol. Microbiol.">
        <title>A novel species of lactic acid bacteria, Ligilactobacillus pabuli sp. nov., isolated from alfalfa silage.</title>
        <authorList>
            <person name="Tohno M."/>
            <person name="Tanizawa Y."/>
            <person name="Sawada H."/>
            <person name="Sakamoto M."/>
            <person name="Ohkuma M."/>
            <person name="Kobayashi H."/>
        </authorList>
    </citation>
    <scope>NUCLEOTIDE SEQUENCE</scope>
    <source>
        <strain evidence="4">AF129</strain>
    </source>
</reference>
<evidence type="ECO:0000256" key="2">
    <source>
        <dbReference type="ARBA" id="ARBA00023219"/>
    </source>
</evidence>
<dbReference type="Proteomes" id="UP001055149">
    <property type="component" value="Unassembled WGS sequence"/>
</dbReference>
<dbReference type="Gene3D" id="1.10.10.1400">
    <property type="entry name" value="Terminase, small subunit, N-terminal DNA-binding domain, HTH motif"/>
    <property type="match status" value="1"/>
</dbReference>
<dbReference type="RefSeq" id="WP_244054499.1">
    <property type="nucleotide sequence ID" value="NZ_BQXH01000003.1"/>
</dbReference>
<dbReference type="InterPro" id="IPR038713">
    <property type="entry name" value="Terminase_Gp1_N_sf"/>
</dbReference>
<name>A0ABQ5JF90_9LACO</name>
<keyword evidence="1" id="KW-1188">Viral release from host cell</keyword>
<organism evidence="4 5">
    <name type="scientific">Ligilactobacillus pabuli</name>
    <dbReference type="NCBI Taxonomy" id="2886039"/>
    <lineage>
        <taxon>Bacteria</taxon>
        <taxon>Bacillati</taxon>
        <taxon>Bacillota</taxon>
        <taxon>Bacilli</taxon>
        <taxon>Lactobacillales</taxon>
        <taxon>Lactobacillaceae</taxon>
        <taxon>Ligilactobacillus</taxon>
    </lineage>
</organism>
<gene>
    <name evidence="4" type="ORF">LPAF129_04060</name>
</gene>
<sequence>MQKKKLNKQQLKFCREWLKSHNAYDAAIKAGYSDSYARNATKFLLENIGIQEYIDKRTSKVEKQEDDEVDMVLTNIYRIATGKEISNHSKAVDNLKDKVIHDKTYISPADTKEQIAAAELWMKIKGQFKNDNAEIEKARVKKLNAEARIADAKADAIENTGQDTETLLTGYLKELRKGVNEDES</sequence>
<dbReference type="InterPro" id="IPR005335">
    <property type="entry name" value="Terminase_ssu"/>
</dbReference>
<protein>
    <submittedName>
        <fullName evidence="4">Prophage P1 protein 37, terminase small subunit TerS</fullName>
    </submittedName>
</protein>
<proteinExistence type="predicted"/>
<feature type="coiled-coil region" evidence="3">
    <location>
        <begin position="130"/>
        <end position="160"/>
    </location>
</feature>
<evidence type="ECO:0000256" key="3">
    <source>
        <dbReference type="SAM" id="Coils"/>
    </source>
</evidence>
<dbReference type="PANTHER" id="PTHR41328:SF2">
    <property type="entry name" value="TERMINASE SMALL SUBUNIT"/>
    <property type="match status" value="1"/>
</dbReference>
<evidence type="ECO:0000256" key="1">
    <source>
        <dbReference type="ARBA" id="ARBA00022612"/>
    </source>
</evidence>
<accession>A0ABQ5JF90</accession>
<dbReference type="PANTHER" id="PTHR41328">
    <property type="entry name" value="TERMINASE SMALL SUBUNIT-RELATED"/>
    <property type="match status" value="1"/>
</dbReference>
<dbReference type="Pfam" id="PF03592">
    <property type="entry name" value="Terminase_2"/>
    <property type="match status" value="1"/>
</dbReference>
<dbReference type="InterPro" id="IPR052404">
    <property type="entry name" value="SPP1-like_terminase"/>
</dbReference>
<evidence type="ECO:0000313" key="5">
    <source>
        <dbReference type="Proteomes" id="UP001055149"/>
    </source>
</evidence>
<comment type="caution">
    <text evidence="4">The sequence shown here is derived from an EMBL/GenBank/DDBJ whole genome shotgun (WGS) entry which is preliminary data.</text>
</comment>
<evidence type="ECO:0000313" key="4">
    <source>
        <dbReference type="EMBL" id="GKS80721.1"/>
    </source>
</evidence>
<dbReference type="EMBL" id="BQXH01000003">
    <property type="protein sequence ID" value="GKS80721.1"/>
    <property type="molecule type" value="Genomic_DNA"/>
</dbReference>
<keyword evidence="2" id="KW-0231">Viral genome packaging</keyword>
<keyword evidence="3" id="KW-0175">Coiled coil</keyword>